<dbReference type="AlphaFoldDB" id="A0A4S4LGV7"/>
<dbReference type="Proteomes" id="UP000310158">
    <property type="component" value="Unassembled WGS sequence"/>
</dbReference>
<organism evidence="1 2">
    <name type="scientific">Bondarzewia mesenterica</name>
    <dbReference type="NCBI Taxonomy" id="1095465"/>
    <lineage>
        <taxon>Eukaryota</taxon>
        <taxon>Fungi</taxon>
        <taxon>Dikarya</taxon>
        <taxon>Basidiomycota</taxon>
        <taxon>Agaricomycotina</taxon>
        <taxon>Agaricomycetes</taxon>
        <taxon>Russulales</taxon>
        <taxon>Bondarzewiaceae</taxon>
        <taxon>Bondarzewia</taxon>
    </lineage>
</organism>
<comment type="caution">
    <text evidence="1">The sequence shown here is derived from an EMBL/GenBank/DDBJ whole genome shotgun (WGS) entry which is preliminary data.</text>
</comment>
<protein>
    <submittedName>
        <fullName evidence="1">Uncharacterized protein</fullName>
    </submittedName>
</protein>
<keyword evidence="2" id="KW-1185">Reference proteome</keyword>
<name>A0A4S4LGV7_9AGAM</name>
<evidence type="ECO:0000313" key="1">
    <source>
        <dbReference type="EMBL" id="THH11182.1"/>
    </source>
</evidence>
<dbReference type="EMBL" id="SGPL01000527">
    <property type="protein sequence ID" value="THH11182.1"/>
    <property type="molecule type" value="Genomic_DNA"/>
</dbReference>
<reference evidence="1 2" key="1">
    <citation type="submission" date="2019-02" db="EMBL/GenBank/DDBJ databases">
        <title>Genome sequencing of the rare red list fungi Bondarzewia mesenterica.</title>
        <authorList>
            <person name="Buettner E."/>
            <person name="Kellner H."/>
        </authorList>
    </citation>
    <scope>NUCLEOTIDE SEQUENCE [LARGE SCALE GENOMIC DNA]</scope>
    <source>
        <strain evidence="1 2">DSM 108281</strain>
    </source>
</reference>
<sequence>MPRKSLHEKWKHDYIHFMAIRDIFALPDTLEALAAQFDLDARSLQQIRNTRYLNGRTAVLKMGSLKLAWEYRKNHADPGRFVEMLWVSPHVFDILLYLIQDHPIFQNNSNNPQTPVQTQLAVTLYRLGRYGNAASLADIARNCDISEGSVENFTHRCFTAIESLHAVSTELGLAILVALRLPPITD</sequence>
<accession>A0A4S4LGV7</accession>
<proteinExistence type="predicted"/>
<gene>
    <name evidence="1" type="ORF">EW146_g8127</name>
</gene>
<evidence type="ECO:0000313" key="2">
    <source>
        <dbReference type="Proteomes" id="UP000310158"/>
    </source>
</evidence>
<dbReference type="OrthoDB" id="3246760at2759"/>